<dbReference type="KEGG" id="tpol:Mal48_19080"/>
<feature type="transmembrane region" description="Helical" evidence="1">
    <location>
        <begin position="49"/>
        <end position="70"/>
    </location>
</feature>
<sequence length="149" mass="16260">MNNSLSRRHFISTSAAALITTSTSGCGTFLYPERVGQQRGGFQDVDWTVAGMNAVGLVFFFVPGVIAFAVDFYNGSLFYPPGQYGSMQPVELKTVSLPPGEPSLTIVETTVSKEIGKPVQLEKENFVAEKMSSIKDFWGTYKKVSTKIS</sequence>
<organism evidence="2 3">
    <name type="scientific">Thalassoglobus polymorphus</name>
    <dbReference type="NCBI Taxonomy" id="2527994"/>
    <lineage>
        <taxon>Bacteria</taxon>
        <taxon>Pseudomonadati</taxon>
        <taxon>Planctomycetota</taxon>
        <taxon>Planctomycetia</taxon>
        <taxon>Planctomycetales</taxon>
        <taxon>Planctomycetaceae</taxon>
        <taxon>Thalassoglobus</taxon>
    </lineage>
</organism>
<keyword evidence="1" id="KW-0812">Transmembrane</keyword>
<dbReference type="PROSITE" id="PS51257">
    <property type="entry name" value="PROKAR_LIPOPROTEIN"/>
    <property type="match status" value="1"/>
</dbReference>
<dbReference type="Proteomes" id="UP000315724">
    <property type="component" value="Chromosome"/>
</dbReference>
<evidence type="ECO:0000256" key="1">
    <source>
        <dbReference type="SAM" id="Phobius"/>
    </source>
</evidence>
<dbReference type="OrthoDB" id="6105601at2"/>
<dbReference type="PROSITE" id="PS51318">
    <property type="entry name" value="TAT"/>
    <property type="match status" value="1"/>
</dbReference>
<dbReference type="AlphaFoldDB" id="A0A517QM36"/>
<dbReference type="RefSeq" id="WP_145198078.1">
    <property type="nucleotide sequence ID" value="NZ_CP036267.1"/>
</dbReference>
<evidence type="ECO:0000313" key="2">
    <source>
        <dbReference type="EMBL" id="QDT32661.1"/>
    </source>
</evidence>
<proteinExistence type="predicted"/>
<keyword evidence="1" id="KW-0472">Membrane</keyword>
<accession>A0A517QM36</accession>
<evidence type="ECO:0000313" key="3">
    <source>
        <dbReference type="Proteomes" id="UP000315724"/>
    </source>
</evidence>
<protein>
    <submittedName>
        <fullName evidence="2">Uncharacterized protein</fullName>
    </submittedName>
</protein>
<keyword evidence="1" id="KW-1133">Transmembrane helix</keyword>
<reference evidence="2 3" key="1">
    <citation type="submission" date="2019-02" db="EMBL/GenBank/DDBJ databases">
        <title>Deep-cultivation of Planctomycetes and their phenomic and genomic characterization uncovers novel biology.</title>
        <authorList>
            <person name="Wiegand S."/>
            <person name="Jogler M."/>
            <person name="Boedeker C."/>
            <person name="Pinto D."/>
            <person name="Vollmers J."/>
            <person name="Rivas-Marin E."/>
            <person name="Kohn T."/>
            <person name="Peeters S.H."/>
            <person name="Heuer A."/>
            <person name="Rast P."/>
            <person name="Oberbeckmann S."/>
            <person name="Bunk B."/>
            <person name="Jeske O."/>
            <person name="Meyerdierks A."/>
            <person name="Storesund J.E."/>
            <person name="Kallscheuer N."/>
            <person name="Luecker S."/>
            <person name="Lage O.M."/>
            <person name="Pohl T."/>
            <person name="Merkel B.J."/>
            <person name="Hornburger P."/>
            <person name="Mueller R.-W."/>
            <person name="Bruemmer F."/>
            <person name="Labrenz M."/>
            <person name="Spormann A.M."/>
            <person name="Op den Camp H."/>
            <person name="Overmann J."/>
            <person name="Amann R."/>
            <person name="Jetten M.S.M."/>
            <person name="Mascher T."/>
            <person name="Medema M.H."/>
            <person name="Devos D.P."/>
            <person name="Kaster A.-K."/>
            <person name="Ovreas L."/>
            <person name="Rohde M."/>
            <person name="Galperin M.Y."/>
            <person name="Jogler C."/>
        </authorList>
    </citation>
    <scope>NUCLEOTIDE SEQUENCE [LARGE SCALE GENOMIC DNA]</scope>
    <source>
        <strain evidence="2 3">Mal48</strain>
    </source>
</reference>
<name>A0A517QM36_9PLAN</name>
<gene>
    <name evidence="2" type="ORF">Mal48_19080</name>
</gene>
<keyword evidence="3" id="KW-1185">Reference proteome</keyword>
<dbReference type="InterPro" id="IPR006311">
    <property type="entry name" value="TAT_signal"/>
</dbReference>
<dbReference type="EMBL" id="CP036267">
    <property type="protein sequence ID" value="QDT32661.1"/>
    <property type="molecule type" value="Genomic_DNA"/>
</dbReference>